<gene>
    <name evidence="1" type="ORF">L6452_30796</name>
</gene>
<keyword evidence="2" id="KW-1185">Reference proteome</keyword>
<reference evidence="1 2" key="2">
    <citation type="journal article" date="2022" name="Mol. Ecol. Resour.">
        <title>The genomes of chicory, endive, great burdock and yacon provide insights into Asteraceae paleo-polyploidization history and plant inulin production.</title>
        <authorList>
            <person name="Fan W."/>
            <person name="Wang S."/>
            <person name="Wang H."/>
            <person name="Wang A."/>
            <person name="Jiang F."/>
            <person name="Liu H."/>
            <person name="Zhao H."/>
            <person name="Xu D."/>
            <person name="Zhang Y."/>
        </authorList>
    </citation>
    <scope>NUCLEOTIDE SEQUENCE [LARGE SCALE GENOMIC DNA]</scope>
    <source>
        <strain evidence="2">cv. Niubang</strain>
    </source>
</reference>
<evidence type="ECO:0000313" key="2">
    <source>
        <dbReference type="Proteomes" id="UP001055879"/>
    </source>
</evidence>
<comment type="caution">
    <text evidence="1">The sequence shown here is derived from an EMBL/GenBank/DDBJ whole genome shotgun (WGS) entry which is preliminary data.</text>
</comment>
<dbReference type="Proteomes" id="UP001055879">
    <property type="component" value="Linkage Group LG10"/>
</dbReference>
<proteinExistence type="predicted"/>
<sequence>MPESKPFLVGYALPARKLGCFMVPTFINHAKDRGIDFVPIDVTKPLTDQSPFDCIVHKLYTDDWKHNLHDFTVNNPNTAVIDPPSAIERLQNRISMLEFITELKLPQLSIPNQVLVADSSSLSSLIATGRLNFPMIAKPVVVDGSAKSHKMSLVLNEEGLTKGLDLESPVVLQQFVNHGGVIFKVYVAGEYVKCVKRRSLKDISEEMLEKTSSESGGVICFSQISNSALAGDDNNQSPEDSDVVKMPAPEFVSETANRLRQALGLQLFNFDMIMDEKGGGYLVIDINYFPGYEKLPCYETVMTDFFLNLVKSHTVEKTTADG</sequence>
<dbReference type="EMBL" id="CM042056">
    <property type="protein sequence ID" value="KAI3697699.1"/>
    <property type="molecule type" value="Genomic_DNA"/>
</dbReference>
<name>A0ACB8ZJ16_ARCLA</name>
<organism evidence="1 2">
    <name type="scientific">Arctium lappa</name>
    <name type="common">Greater burdock</name>
    <name type="synonym">Lappa major</name>
    <dbReference type="NCBI Taxonomy" id="4217"/>
    <lineage>
        <taxon>Eukaryota</taxon>
        <taxon>Viridiplantae</taxon>
        <taxon>Streptophyta</taxon>
        <taxon>Embryophyta</taxon>
        <taxon>Tracheophyta</taxon>
        <taxon>Spermatophyta</taxon>
        <taxon>Magnoliopsida</taxon>
        <taxon>eudicotyledons</taxon>
        <taxon>Gunneridae</taxon>
        <taxon>Pentapetalae</taxon>
        <taxon>asterids</taxon>
        <taxon>campanulids</taxon>
        <taxon>Asterales</taxon>
        <taxon>Asteraceae</taxon>
        <taxon>Carduoideae</taxon>
        <taxon>Cardueae</taxon>
        <taxon>Arctiinae</taxon>
        <taxon>Arctium</taxon>
    </lineage>
</organism>
<evidence type="ECO:0000313" key="1">
    <source>
        <dbReference type="EMBL" id="KAI3697699.1"/>
    </source>
</evidence>
<reference evidence="2" key="1">
    <citation type="journal article" date="2022" name="Mol. Ecol. Resour.">
        <title>The genomes of chicory, endive, great burdock and yacon provide insights into Asteraceae palaeo-polyploidization history and plant inulin production.</title>
        <authorList>
            <person name="Fan W."/>
            <person name="Wang S."/>
            <person name="Wang H."/>
            <person name="Wang A."/>
            <person name="Jiang F."/>
            <person name="Liu H."/>
            <person name="Zhao H."/>
            <person name="Xu D."/>
            <person name="Zhang Y."/>
        </authorList>
    </citation>
    <scope>NUCLEOTIDE SEQUENCE [LARGE SCALE GENOMIC DNA]</scope>
    <source>
        <strain evidence="2">cv. Niubang</strain>
    </source>
</reference>
<accession>A0ACB8ZJ16</accession>
<protein>
    <submittedName>
        <fullName evidence="1">Uncharacterized protein</fullName>
    </submittedName>
</protein>